<keyword evidence="2" id="KW-0732">Signal</keyword>
<dbReference type="EMBL" id="DS268446">
    <property type="protein sequence ID" value="EFP02226.1"/>
    <property type="molecule type" value="Genomic_DNA"/>
</dbReference>
<gene>
    <name evidence="3" type="ORF">CRE_24965</name>
</gene>
<dbReference type="eggNOG" id="ENOG502RAP6">
    <property type="taxonomic scope" value="Eukaryota"/>
</dbReference>
<feature type="compositionally biased region" description="Low complexity" evidence="1">
    <location>
        <begin position="261"/>
        <end position="273"/>
    </location>
</feature>
<evidence type="ECO:0000313" key="4">
    <source>
        <dbReference type="Proteomes" id="UP000008281"/>
    </source>
</evidence>
<feature type="region of interest" description="Disordered" evidence="1">
    <location>
        <begin position="250"/>
        <end position="273"/>
    </location>
</feature>
<proteinExistence type="predicted"/>
<evidence type="ECO:0000256" key="1">
    <source>
        <dbReference type="SAM" id="MobiDB-lite"/>
    </source>
</evidence>
<feature type="compositionally biased region" description="Basic and acidic residues" evidence="1">
    <location>
        <begin position="250"/>
        <end position="260"/>
    </location>
</feature>
<accession>E3MHN4</accession>
<dbReference type="InParanoid" id="E3MHN4"/>
<dbReference type="HOGENOM" id="CLU_795102_0_0_1"/>
<dbReference type="AlphaFoldDB" id="E3MHN4"/>
<organism evidence="4">
    <name type="scientific">Caenorhabditis remanei</name>
    <name type="common">Caenorhabditis vulgaris</name>
    <dbReference type="NCBI Taxonomy" id="31234"/>
    <lineage>
        <taxon>Eukaryota</taxon>
        <taxon>Metazoa</taxon>
        <taxon>Ecdysozoa</taxon>
        <taxon>Nematoda</taxon>
        <taxon>Chromadorea</taxon>
        <taxon>Rhabditida</taxon>
        <taxon>Rhabditina</taxon>
        <taxon>Rhabditomorpha</taxon>
        <taxon>Rhabditoidea</taxon>
        <taxon>Rhabditidae</taxon>
        <taxon>Peloderinae</taxon>
        <taxon>Caenorhabditis</taxon>
    </lineage>
</organism>
<feature type="compositionally biased region" description="Low complexity" evidence="1">
    <location>
        <begin position="204"/>
        <end position="231"/>
    </location>
</feature>
<feature type="chain" id="PRO_5003175792" evidence="2">
    <location>
        <begin position="20"/>
        <end position="349"/>
    </location>
</feature>
<feature type="compositionally biased region" description="Low complexity" evidence="1">
    <location>
        <begin position="166"/>
        <end position="190"/>
    </location>
</feature>
<dbReference type="OrthoDB" id="10654881at2759"/>
<protein>
    <submittedName>
        <fullName evidence="3">Uncharacterized protein</fullName>
    </submittedName>
</protein>
<dbReference type="Proteomes" id="UP000008281">
    <property type="component" value="Unassembled WGS sequence"/>
</dbReference>
<evidence type="ECO:0000313" key="3">
    <source>
        <dbReference type="EMBL" id="EFP02226.1"/>
    </source>
</evidence>
<evidence type="ECO:0000256" key="2">
    <source>
        <dbReference type="SAM" id="SignalP"/>
    </source>
</evidence>
<name>E3MHN4_CAERE</name>
<feature type="signal peptide" evidence="2">
    <location>
        <begin position="1"/>
        <end position="19"/>
    </location>
</feature>
<feature type="region of interest" description="Disordered" evidence="1">
    <location>
        <begin position="166"/>
        <end position="233"/>
    </location>
</feature>
<reference evidence="3" key="1">
    <citation type="submission" date="2007-07" db="EMBL/GenBank/DDBJ databases">
        <title>PCAP assembly of the Caenorhabditis remanei genome.</title>
        <authorList>
            <consortium name="The Caenorhabditis remanei Sequencing Consortium"/>
            <person name="Wilson R.K."/>
        </authorList>
    </citation>
    <scope>NUCLEOTIDE SEQUENCE [LARGE SCALE GENOMIC DNA]</scope>
    <source>
        <strain evidence="3">PB4641</strain>
    </source>
</reference>
<keyword evidence="4" id="KW-1185">Reference proteome</keyword>
<sequence>MEIFHLFPILFFLFSPVFSREKFGGEEVKPDELRSFARSDGDELPIPSEIPEKIKKFCEKDPSYEFCIKLGLGKKDKFSKNRFSTDSEEEEITVDDMAETREDEEEEVVEDDASTGIDCELEPLHPGCQRTSLSSETSYFDAFIAWKIQKDCEVRPDGKFCRCLENSESSDYESSPSTTTSTPKPSLNLSDILRRILEAVGGRAPESTPESTTTTPEPTTTPESAPESSESVSGLNLFADLLRTVVEMEHNSHRNCDKNTPESVASESSPESSPQLDKFIQLLVQVMKLQHEMARNQNQGKAIPESVAPESSETNQDIYIERQPHRFAPIYGRIPDDVENQKQESSAWY</sequence>